<feature type="chain" id="PRO_5044850617" evidence="1">
    <location>
        <begin position="23"/>
        <end position="89"/>
    </location>
</feature>
<evidence type="ECO:0000313" key="2">
    <source>
        <dbReference type="EMBL" id="KAL3644901.1"/>
    </source>
</evidence>
<dbReference type="Proteomes" id="UP001632038">
    <property type="component" value="Unassembled WGS sequence"/>
</dbReference>
<keyword evidence="1" id="KW-0732">Signal</keyword>
<comment type="caution">
    <text evidence="2">The sequence shown here is derived from an EMBL/GenBank/DDBJ whole genome shotgun (WGS) entry which is preliminary data.</text>
</comment>
<feature type="signal peptide" evidence="1">
    <location>
        <begin position="1"/>
        <end position="22"/>
    </location>
</feature>
<proteinExistence type="predicted"/>
<protein>
    <submittedName>
        <fullName evidence="2">Uncharacterized protein</fullName>
    </submittedName>
</protein>
<accession>A0ABD3DRK7</accession>
<sequence length="89" mass="9662">MANYKLQILCVFLIASLSSVEMANTCQLGEVHTEAPCNVNNSVCTECCKKIFGQAYNVGVGCSVRIGRSNNACICNMCQDPNAKYKKCT</sequence>
<keyword evidence="3" id="KW-1185">Reference proteome</keyword>
<evidence type="ECO:0000256" key="1">
    <source>
        <dbReference type="SAM" id="SignalP"/>
    </source>
</evidence>
<gene>
    <name evidence="2" type="ORF">CASFOL_010081</name>
</gene>
<dbReference type="AlphaFoldDB" id="A0ABD3DRK7"/>
<dbReference type="EMBL" id="JAVIJP010000013">
    <property type="protein sequence ID" value="KAL3644901.1"/>
    <property type="molecule type" value="Genomic_DNA"/>
</dbReference>
<reference evidence="3" key="1">
    <citation type="journal article" date="2024" name="IScience">
        <title>Strigolactones Initiate the Formation of Haustorium-like Structures in Castilleja.</title>
        <authorList>
            <person name="Buerger M."/>
            <person name="Peterson D."/>
            <person name="Chory J."/>
        </authorList>
    </citation>
    <scope>NUCLEOTIDE SEQUENCE [LARGE SCALE GENOMIC DNA]</scope>
</reference>
<organism evidence="2 3">
    <name type="scientific">Castilleja foliolosa</name>
    <dbReference type="NCBI Taxonomy" id="1961234"/>
    <lineage>
        <taxon>Eukaryota</taxon>
        <taxon>Viridiplantae</taxon>
        <taxon>Streptophyta</taxon>
        <taxon>Embryophyta</taxon>
        <taxon>Tracheophyta</taxon>
        <taxon>Spermatophyta</taxon>
        <taxon>Magnoliopsida</taxon>
        <taxon>eudicotyledons</taxon>
        <taxon>Gunneridae</taxon>
        <taxon>Pentapetalae</taxon>
        <taxon>asterids</taxon>
        <taxon>lamiids</taxon>
        <taxon>Lamiales</taxon>
        <taxon>Orobanchaceae</taxon>
        <taxon>Pedicularideae</taxon>
        <taxon>Castillejinae</taxon>
        <taxon>Castilleja</taxon>
    </lineage>
</organism>
<name>A0ABD3DRK7_9LAMI</name>
<evidence type="ECO:0000313" key="3">
    <source>
        <dbReference type="Proteomes" id="UP001632038"/>
    </source>
</evidence>